<dbReference type="PANTHER" id="PTHR10778:SF8">
    <property type="entry name" value="ADENOSINE 3'-PHOSPHO 5'-PHOSPHOSULFATE TRANSPORTER 2"/>
    <property type="match status" value="1"/>
</dbReference>
<feature type="transmembrane region" description="Helical" evidence="6">
    <location>
        <begin position="78"/>
        <end position="98"/>
    </location>
</feature>
<organism evidence="7 8">
    <name type="scientific">Tritrichomonas foetus</name>
    <dbReference type="NCBI Taxonomy" id="1144522"/>
    <lineage>
        <taxon>Eukaryota</taxon>
        <taxon>Metamonada</taxon>
        <taxon>Parabasalia</taxon>
        <taxon>Tritrichomonadida</taxon>
        <taxon>Tritrichomonadidae</taxon>
        <taxon>Tritrichomonas</taxon>
    </lineage>
</organism>
<dbReference type="Pfam" id="PF08449">
    <property type="entry name" value="UAA"/>
    <property type="match status" value="1"/>
</dbReference>
<dbReference type="VEuPathDB" id="TrichDB:TRFO_24698"/>
<name>A0A1J4KC66_9EUKA</name>
<dbReference type="PANTHER" id="PTHR10778">
    <property type="entry name" value="SOLUTE CARRIER FAMILY 35 MEMBER B"/>
    <property type="match status" value="1"/>
</dbReference>
<dbReference type="EMBL" id="MLAK01000706">
    <property type="protein sequence ID" value="OHT07053.1"/>
    <property type="molecule type" value="Genomic_DNA"/>
</dbReference>
<keyword evidence="8" id="KW-1185">Reference proteome</keyword>
<feature type="transmembrane region" description="Helical" evidence="6">
    <location>
        <begin position="44"/>
        <end position="66"/>
    </location>
</feature>
<protein>
    <submittedName>
        <fullName evidence="7">Slc35b3 protein</fullName>
    </submittedName>
</protein>
<dbReference type="Proteomes" id="UP000179807">
    <property type="component" value="Unassembled WGS sequence"/>
</dbReference>
<reference evidence="7" key="1">
    <citation type="submission" date="2016-10" db="EMBL/GenBank/DDBJ databases">
        <authorList>
            <person name="Benchimol M."/>
            <person name="Almeida L.G."/>
            <person name="Vasconcelos A.T."/>
            <person name="Perreira-Neves A."/>
            <person name="Rosa I.A."/>
            <person name="Tasca T."/>
            <person name="Bogo M.R."/>
            <person name="de Souza W."/>
        </authorList>
    </citation>
    <scope>NUCLEOTIDE SEQUENCE [LARGE SCALE GENOMIC DNA]</scope>
    <source>
        <strain evidence="7">K</strain>
    </source>
</reference>
<proteinExistence type="predicted"/>
<dbReference type="RefSeq" id="XP_068360189.1">
    <property type="nucleotide sequence ID" value="XM_068503907.1"/>
</dbReference>
<feature type="transmembrane region" description="Helical" evidence="6">
    <location>
        <begin position="276"/>
        <end position="308"/>
    </location>
</feature>
<gene>
    <name evidence="7" type="ORF">TRFO_24698</name>
</gene>
<evidence type="ECO:0000256" key="5">
    <source>
        <dbReference type="ARBA" id="ARBA00023136"/>
    </source>
</evidence>
<feature type="transmembrane region" description="Helical" evidence="6">
    <location>
        <begin position="238"/>
        <end position="256"/>
    </location>
</feature>
<dbReference type="InterPro" id="IPR013657">
    <property type="entry name" value="SCL35B1-4/HUT1"/>
</dbReference>
<evidence type="ECO:0000313" key="8">
    <source>
        <dbReference type="Proteomes" id="UP000179807"/>
    </source>
</evidence>
<keyword evidence="4 6" id="KW-1133">Transmembrane helix</keyword>
<evidence type="ECO:0000256" key="4">
    <source>
        <dbReference type="ARBA" id="ARBA00022989"/>
    </source>
</evidence>
<feature type="transmembrane region" description="Helical" evidence="6">
    <location>
        <begin position="199"/>
        <end position="217"/>
    </location>
</feature>
<keyword evidence="2" id="KW-0813">Transport</keyword>
<dbReference type="GeneID" id="94838611"/>
<comment type="subcellular location">
    <subcellularLocation>
        <location evidence="1">Membrane</location>
        <topology evidence="1">Multi-pass membrane protein</topology>
    </subcellularLocation>
</comment>
<dbReference type="GO" id="GO:0046964">
    <property type="term" value="F:3'-phosphoadenosine 5'-phosphosulfate transmembrane transporter activity"/>
    <property type="evidence" value="ECO:0007669"/>
    <property type="project" value="TreeGrafter"/>
</dbReference>
<evidence type="ECO:0000256" key="2">
    <source>
        <dbReference type="ARBA" id="ARBA00022448"/>
    </source>
</evidence>
<dbReference type="GO" id="GO:0000139">
    <property type="term" value="C:Golgi membrane"/>
    <property type="evidence" value="ECO:0007669"/>
    <property type="project" value="TreeGrafter"/>
</dbReference>
<sequence>MVRQKINFDIESWPRPVLFIFLAFNICFWFSVPGYLHKFLFREFSLNFPIFYAFIQSFFVALFAAPSTRQVISSKKNLSANLYFYIFTSIAFLFSFILDNYSVTRLSYPTEVLFKSTKIFPVMVGNIVFLKKSFNPTEILTFSILVSGFVGIALSDFTGNNVFDIHGLVSVILSLTFEAITANMEEYILVFCGATRKEAISILFSFSSFFALILSIVTGEMKRVIIEISEQPEISIYLLFYSIFGAVGLQFVFLTIKTFGSLQAVIFTSTRKAGASLFAFLACGYSPLSLWQIISSLLTATGLAMNFFTRTKSNNAEKLAHSEYRLLHAETTTDPLLENEI</sequence>
<feature type="transmembrane region" description="Helical" evidence="6">
    <location>
        <begin position="12"/>
        <end position="32"/>
    </location>
</feature>
<dbReference type="OrthoDB" id="78344at2759"/>
<accession>A0A1J4KC66</accession>
<dbReference type="GO" id="GO:0005789">
    <property type="term" value="C:endoplasmic reticulum membrane"/>
    <property type="evidence" value="ECO:0007669"/>
    <property type="project" value="TreeGrafter"/>
</dbReference>
<evidence type="ECO:0000256" key="1">
    <source>
        <dbReference type="ARBA" id="ARBA00004141"/>
    </source>
</evidence>
<keyword evidence="5 6" id="KW-0472">Membrane</keyword>
<comment type="caution">
    <text evidence="7">The sequence shown here is derived from an EMBL/GenBank/DDBJ whole genome shotgun (WGS) entry which is preliminary data.</text>
</comment>
<feature type="transmembrane region" description="Helical" evidence="6">
    <location>
        <begin position="139"/>
        <end position="158"/>
    </location>
</feature>
<feature type="transmembrane region" description="Helical" evidence="6">
    <location>
        <begin position="165"/>
        <end position="184"/>
    </location>
</feature>
<dbReference type="AlphaFoldDB" id="A0A1J4KC66"/>
<evidence type="ECO:0000256" key="6">
    <source>
        <dbReference type="SAM" id="Phobius"/>
    </source>
</evidence>
<keyword evidence="3 6" id="KW-0812">Transmembrane</keyword>
<evidence type="ECO:0000313" key="7">
    <source>
        <dbReference type="EMBL" id="OHT07053.1"/>
    </source>
</evidence>
<evidence type="ECO:0000256" key="3">
    <source>
        <dbReference type="ARBA" id="ARBA00022692"/>
    </source>
</evidence>